<dbReference type="Proteomes" id="UP001295423">
    <property type="component" value="Unassembled WGS sequence"/>
</dbReference>
<evidence type="ECO:0000256" key="4">
    <source>
        <dbReference type="ARBA" id="ARBA00012075"/>
    </source>
</evidence>
<keyword evidence="9" id="KW-1185">Reference proteome</keyword>
<dbReference type="PANTHER" id="PTHR23133">
    <property type="entry name" value="IMIDAZOLEGLYCEROL-PHOSPHATE DEHYDRATASE HIS7"/>
    <property type="match status" value="1"/>
</dbReference>
<dbReference type="SUPFAM" id="SSF54211">
    <property type="entry name" value="Ribosomal protein S5 domain 2-like"/>
    <property type="match status" value="3"/>
</dbReference>
<evidence type="ECO:0000313" key="8">
    <source>
        <dbReference type="EMBL" id="CAJ1953294.1"/>
    </source>
</evidence>
<keyword evidence="6" id="KW-0368">Histidine biosynthesis</keyword>
<evidence type="ECO:0000256" key="7">
    <source>
        <dbReference type="ARBA" id="ARBA00023239"/>
    </source>
</evidence>
<dbReference type="InterPro" id="IPR020565">
    <property type="entry name" value="ImidazoleglycerP_deHydtase_CS"/>
</dbReference>
<dbReference type="PROSITE" id="PS00955">
    <property type="entry name" value="IGP_DEHYDRATASE_2"/>
    <property type="match status" value="1"/>
</dbReference>
<dbReference type="InterPro" id="IPR020568">
    <property type="entry name" value="Ribosomal_Su5_D2-typ_SF"/>
</dbReference>
<dbReference type="InterPro" id="IPR038494">
    <property type="entry name" value="IGPD_sf"/>
</dbReference>
<evidence type="ECO:0000256" key="2">
    <source>
        <dbReference type="ARBA" id="ARBA00005047"/>
    </source>
</evidence>
<evidence type="ECO:0000313" key="9">
    <source>
        <dbReference type="Proteomes" id="UP001295423"/>
    </source>
</evidence>
<dbReference type="EMBL" id="CAKOGP040001825">
    <property type="protein sequence ID" value="CAJ1953294.1"/>
    <property type="molecule type" value="Genomic_DNA"/>
</dbReference>
<comment type="similarity">
    <text evidence="3">Belongs to the imidazoleglycerol-phosphate dehydratase family.</text>
</comment>
<dbReference type="AlphaFoldDB" id="A0AAD2FTR0"/>
<evidence type="ECO:0000256" key="3">
    <source>
        <dbReference type="ARBA" id="ARBA00007481"/>
    </source>
</evidence>
<proteinExistence type="inferred from homology"/>
<organism evidence="8 9">
    <name type="scientific">Cylindrotheca closterium</name>
    <dbReference type="NCBI Taxonomy" id="2856"/>
    <lineage>
        <taxon>Eukaryota</taxon>
        <taxon>Sar</taxon>
        <taxon>Stramenopiles</taxon>
        <taxon>Ochrophyta</taxon>
        <taxon>Bacillariophyta</taxon>
        <taxon>Bacillariophyceae</taxon>
        <taxon>Bacillariophycidae</taxon>
        <taxon>Bacillariales</taxon>
        <taxon>Bacillariaceae</taxon>
        <taxon>Cylindrotheca</taxon>
    </lineage>
</organism>
<keyword evidence="7" id="KW-0456">Lyase</keyword>
<name>A0AAD2FTR0_9STRA</name>
<dbReference type="EC" id="4.2.1.19" evidence="4"/>
<evidence type="ECO:0000256" key="5">
    <source>
        <dbReference type="ARBA" id="ARBA00022605"/>
    </source>
</evidence>
<comment type="pathway">
    <text evidence="2">Amino-acid biosynthesis; L-histidine biosynthesis; L-histidine from 5-phospho-alpha-D-ribose 1-diphosphate: step 6/9.</text>
</comment>
<dbReference type="GO" id="GO:0000105">
    <property type="term" value="P:L-histidine biosynthetic process"/>
    <property type="evidence" value="ECO:0007669"/>
    <property type="project" value="UniProtKB-KW"/>
</dbReference>
<dbReference type="Gene3D" id="3.30.230.40">
    <property type="entry name" value="Imidazole glycerol phosphate dehydratase, domain 1"/>
    <property type="match status" value="4"/>
</dbReference>
<gene>
    <name evidence="8" type="ORF">CYCCA115_LOCUS13958</name>
</gene>
<evidence type="ECO:0000256" key="1">
    <source>
        <dbReference type="ARBA" id="ARBA00001723"/>
    </source>
</evidence>
<keyword evidence="5" id="KW-0028">Amino-acid biosynthesis</keyword>
<dbReference type="PANTHER" id="PTHR23133:SF2">
    <property type="entry name" value="IMIDAZOLEGLYCEROL-PHOSPHATE DEHYDRATASE"/>
    <property type="match status" value="1"/>
</dbReference>
<comment type="catalytic activity">
    <reaction evidence="1">
        <text>D-erythro-1-(imidazol-4-yl)glycerol 3-phosphate = 3-(imidazol-4-yl)-2-oxopropyl phosphate + H2O</text>
        <dbReference type="Rhea" id="RHEA:11040"/>
        <dbReference type="ChEBI" id="CHEBI:15377"/>
        <dbReference type="ChEBI" id="CHEBI:57766"/>
        <dbReference type="ChEBI" id="CHEBI:58278"/>
        <dbReference type="EC" id="4.2.1.19"/>
    </reaction>
</comment>
<dbReference type="GO" id="GO:0004424">
    <property type="term" value="F:imidazoleglycerol-phosphate dehydratase activity"/>
    <property type="evidence" value="ECO:0007669"/>
    <property type="project" value="UniProtKB-EC"/>
</dbReference>
<comment type="caution">
    <text evidence="8">The sequence shown here is derived from an EMBL/GenBank/DDBJ whole genome shotgun (WGS) entry which is preliminary data.</text>
</comment>
<accession>A0AAD2FTR0</accession>
<dbReference type="InterPro" id="IPR000807">
    <property type="entry name" value="ImidazoleglycerolP_deHydtase"/>
</dbReference>
<evidence type="ECO:0000256" key="6">
    <source>
        <dbReference type="ARBA" id="ARBA00023102"/>
    </source>
</evidence>
<protein>
    <recommendedName>
        <fullName evidence="4">imidazoleglycerol-phosphate dehydratase</fullName>
        <ecNumber evidence="4">4.2.1.19</ecNumber>
    </recommendedName>
</protein>
<dbReference type="FunFam" id="3.30.230.40:FF:000003">
    <property type="entry name" value="Imidazoleglycerol-phosphate dehydratase HisB"/>
    <property type="match status" value="1"/>
</dbReference>
<sequence length="414" mass="45068">MSYLIQNLKVVNESKAGVPILTGIGYFDHMLDQCNSHAQVGVGLEVVFGDKTDSTDKNRLSSTNQAVLCTAVGEELGKTLREQLSYGKEESRFCCPLDEALVECVISNGDGNLLEYTLPPYGIYPNGKGRSKIGSLETTAIESFWKALAGSSKLDIRFRKIRGDNGHHIVESSFKAFSRALRNFLDKPAIWGPGSDNDKASVALQREGKIERSTKETSISVHLLLSGKSGDTQIETGIPVLDEFYTILAKEANMTLKVKCRGDLWVDDHHTAEDVSIAIGQCLTQALGSKAGLNRMWLSEAQNETAKVEVTMDLSNRPCFRHNLHKSLGLQEYVDTDAASSSCPLSCEMMEHVLDSLVMNGRMTVHVVVKQPGATLQDTVMCAASAFGKALRVCAMVDQRRAGQTASSKGTLSV</sequence>
<dbReference type="Pfam" id="PF00475">
    <property type="entry name" value="IGPD"/>
    <property type="match status" value="2"/>
</dbReference>
<reference evidence="8" key="1">
    <citation type="submission" date="2023-08" db="EMBL/GenBank/DDBJ databases">
        <authorList>
            <person name="Audoor S."/>
            <person name="Bilcke G."/>
        </authorList>
    </citation>
    <scope>NUCLEOTIDE SEQUENCE</scope>
</reference>